<evidence type="ECO:0000256" key="3">
    <source>
        <dbReference type="ARBA" id="ARBA00022989"/>
    </source>
</evidence>
<dbReference type="PANTHER" id="PTHR24002:SF3">
    <property type="entry name" value="SOLUTE CARRIER FAMILY 22 MEMBER 18"/>
    <property type="match status" value="1"/>
</dbReference>
<dbReference type="Pfam" id="PF07690">
    <property type="entry name" value="MFS_1"/>
    <property type="match status" value="2"/>
</dbReference>
<feature type="transmembrane region" description="Helical" evidence="5">
    <location>
        <begin position="6"/>
        <end position="26"/>
    </location>
</feature>
<keyword evidence="3 5" id="KW-1133">Transmembrane helix</keyword>
<feature type="domain" description="Major facilitator superfamily (MFS) profile" evidence="6">
    <location>
        <begin position="1"/>
        <end position="404"/>
    </location>
</feature>
<feature type="transmembrane region" description="Helical" evidence="5">
    <location>
        <begin position="297"/>
        <end position="321"/>
    </location>
</feature>
<dbReference type="KEGG" id="nlo:107227811"/>
<evidence type="ECO:0000259" key="6">
    <source>
        <dbReference type="PROSITE" id="PS50850"/>
    </source>
</evidence>
<feature type="transmembrane region" description="Helical" evidence="5">
    <location>
        <begin position="38"/>
        <end position="58"/>
    </location>
</feature>
<dbReference type="RefSeq" id="XP_015524547.2">
    <property type="nucleotide sequence ID" value="XM_015669061.2"/>
</dbReference>
<feature type="transmembrane region" description="Helical" evidence="5">
    <location>
        <begin position="256"/>
        <end position="277"/>
    </location>
</feature>
<dbReference type="GO" id="GO:0005635">
    <property type="term" value="C:nuclear envelope"/>
    <property type="evidence" value="ECO:0007669"/>
    <property type="project" value="TreeGrafter"/>
</dbReference>
<dbReference type="InterPro" id="IPR001958">
    <property type="entry name" value="Tet-R_TetA/multi-R_MdtG-like"/>
</dbReference>
<organism evidence="8">
    <name type="scientific">Neodiprion lecontei</name>
    <name type="common">Redheaded pine sawfly</name>
    <dbReference type="NCBI Taxonomy" id="441921"/>
    <lineage>
        <taxon>Eukaryota</taxon>
        <taxon>Metazoa</taxon>
        <taxon>Ecdysozoa</taxon>
        <taxon>Arthropoda</taxon>
        <taxon>Hexapoda</taxon>
        <taxon>Insecta</taxon>
        <taxon>Pterygota</taxon>
        <taxon>Neoptera</taxon>
        <taxon>Endopterygota</taxon>
        <taxon>Hymenoptera</taxon>
        <taxon>Tenthredinoidea</taxon>
        <taxon>Diprionidae</taxon>
        <taxon>Diprioninae</taxon>
        <taxon>Neodiprion</taxon>
    </lineage>
</organism>
<evidence type="ECO:0000256" key="5">
    <source>
        <dbReference type="SAM" id="Phobius"/>
    </source>
</evidence>
<dbReference type="PROSITE" id="PS50850">
    <property type="entry name" value="MFS"/>
    <property type="match status" value="1"/>
</dbReference>
<dbReference type="GO" id="GO:0016020">
    <property type="term" value="C:membrane"/>
    <property type="evidence" value="ECO:0007669"/>
    <property type="project" value="UniProtKB-SubCell"/>
</dbReference>
<keyword evidence="2 5" id="KW-0812">Transmembrane</keyword>
<accession>A0A6J0CD57</accession>
<comment type="subcellular location">
    <subcellularLocation>
        <location evidence="1">Membrane</location>
        <topology evidence="1">Multi-pass membrane protein</topology>
    </subcellularLocation>
</comment>
<keyword evidence="4 5" id="KW-0472">Membrane</keyword>
<evidence type="ECO:0000313" key="8">
    <source>
        <dbReference type="RefSeq" id="XP_015524547.2"/>
    </source>
</evidence>
<dbReference type="AlphaFoldDB" id="A0A6J0CD57"/>
<dbReference type="SUPFAM" id="SSF103473">
    <property type="entry name" value="MFS general substrate transporter"/>
    <property type="match status" value="1"/>
</dbReference>
<evidence type="ECO:0000313" key="7">
    <source>
        <dbReference type="Proteomes" id="UP000829291"/>
    </source>
</evidence>
<dbReference type="InParanoid" id="A0A6J0CD57"/>
<dbReference type="InterPro" id="IPR011701">
    <property type="entry name" value="MFS"/>
</dbReference>
<feature type="transmembrane region" description="Helical" evidence="5">
    <location>
        <begin position="70"/>
        <end position="97"/>
    </location>
</feature>
<protein>
    <submittedName>
        <fullName evidence="8">Major facilitator superfamily domain-containing protein 9-like isoform X1</fullName>
    </submittedName>
</protein>
<dbReference type="GeneID" id="107227811"/>
<evidence type="ECO:0000256" key="1">
    <source>
        <dbReference type="ARBA" id="ARBA00004141"/>
    </source>
</evidence>
<gene>
    <name evidence="8" type="primary">LOC107227811</name>
</gene>
<feature type="transmembrane region" description="Helical" evidence="5">
    <location>
        <begin position="131"/>
        <end position="150"/>
    </location>
</feature>
<dbReference type="Proteomes" id="UP000829291">
    <property type="component" value="Chromosome 4"/>
</dbReference>
<proteinExistence type="predicted"/>
<sequence>MKFNPTWVYVVSFVDLFAVSLSIPLLSTHLRALGASHIVIGFFSSLYAGTQLISGPIIGSWSDQKGRQAILLISLTISAISYIFLGIVKSLWVILIIRAGLGTFKHIQVLARTIVADRVLPEEQSKISGRLTALSSAGFIVGPAIGGHLAELEHGFSYLCYCTALLFAVNIGTTYFFLYDPPETGSPDETKTSLKKKQYLNIREQMLCIVHHLVNVDWIIYGDVFALKFLMAVSNAIFTSNYFANVQETYNISPRWAGYTISFQGLIASLAGLLAGWIDQKFYKNDLSFQQRNLHGFIIITISYVGLFTAPTLHLFMLSIIPLTAASSLVRIVGMDMVLKRCSPTQRGSLVGTSNSISNIARFVAPLLAGLMGDLYGTRSATLLCILLSSLGIIVSLMVRQYKPMQLKVD</sequence>
<name>A0A6J0CD57_NEOLC</name>
<reference evidence="8" key="1">
    <citation type="submission" date="2025-08" db="UniProtKB">
        <authorList>
            <consortium name="RefSeq"/>
        </authorList>
    </citation>
    <scope>IDENTIFICATION</scope>
    <source>
        <tissue evidence="8">Thorax and Abdomen</tissue>
    </source>
</reference>
<evidence type="ECO:0000256" key="2">
    <source>
        <dbReference type="ARBA" id="ARBA00022692"/>
    </source>
</evidence>
<feature type="transmembrane region" description="Helical" evidence="5">
    <location>
        <begin position="381"/>
        <end position="399"/>
    </location>
</feature>
<dbReference type="GO" id="GO:0022857">
    <property type="term" value="F:transmembrane transporter activity"/>
    <property type="evidence" value="ECO:0007669"/>
    <property type="project" value="InterPro"/>
</dbReference>
<keyword evidence="7" id="KW-1185">Reference proteome</keyword>
<dbReference type="InterPro" id="IPR020846">
    <property type="entry name" value="MFS_dom"/>
</dbReference>
<evidence type="ECO:0000256" key="4">
    <source>
        <dbReference type="ARBA" id="ARBA00023136"/>
    </source>
</evidence>
<dbReference type="InterPro" id="IPR036259">
    <property type="entry name" value="MFS_trans_sf"/>
</dbReference>
<dbReference type="Gene3D" id="1.20.1250.20">
    <property type="entry name" value="MFS general substrate transporter like domains"/>
    <property type="match status" value="1"/>
</dbReference>
<dbReference type="OrthoDB" id="440553at2759"/>
<dbReference type="PRINTS" id="PR01035">
    <property type="entry name" value="TCRTETA"/>
</dbReference>
<dbReference type="PANTHER" id="PTHR24002">
    <property type="entry name" value="SOLUTE CARRIER FAMILY 22 MEMBER 18"/>
    <property type="match status" value="1"/>
</dbReference>
<feature type="transmembrane region" description="Helical" evidence="5">
    <location>
        <begin position="156"/>
        <end position="178"/>
    </location>
</feature>